<dbReference type="GO" id="GO:0042158">
    <property type="term" value="P:lipoprotein biosynthetic process"/>
    <property type="evidence" value="ECO:0007669"/>
    <property type="project" value="UniProtKB-UniRule"/>
</dbReference>
<dbReference type="PANTHER" id="PTHR30589:SF0">
    <property type="entry name" value="PHOSPHATIDYLGLYCEROL--PROLIPOPROTEIN DIACYLGLYCERYL TRANSFERASE"/>
    <property type="match status" value="1"/>
</dbReference>
<feature type="transmembrane region" description="Helical" evidence="7">
    <location>
        <begin position="159"/>
        <end position="178"/>
    </location>
</feature>
<sequence length="354" mass="39621">MLDMLSFITWDVNPEAFSLFGREIRWYGILWAAGVLCTTIVVQRMYKSEKLPEKWFDSLFLYVLTGLVIGARLGHCLFYDPVYYLSNPLKILMVWEGGLASHGGAIGMTIGVCLYSLKITGQKMNWKHLGVFALIGLVLGGLCQYIYGLTASSSPSLGFGESAFMGFLIGICVSMVYTTREMTVKTLDRLVVGVAIGATSIRLGNLMNSEIYGGPTTLPWGFNFIRDPKWHQPLNMGGSGELPCHPTQIYEALFYLFLFGLGLYLYYKTNARNRTGLILGISLIGIFFSRFCIEFIKNIQEPFEMEMIDTFGINMGQLLSIPFVIWGIWLLYSALTKKEPEAGAIPKNSNVKKK</sequence>
<comment type="catalytic activity">
    <reaction evidence="7">
        <text>L-cysteinyl-[prolipoprotein] + a 1,2-diacyl-sn-glycero-3-phospho-(1'-sn-glycerol) = an S-1,2-diacyl-sn-glyceryl-L-cysteinyl-[prolipoprotein] + sn-glycerol 1-phosphate + H(+)</text>
        <dbReference type="Rhea" id="RHEA:56712"/>
        <dbReference type="Rhea" id="RHEA-COMP:14679"/>
        <dbReference type="Rhea" id="RHEA-COMP:14680"/>
        <dbReference type="ChEBI" id="CHEBI:15378"/>
        <dbReference type="ChEBI" id="CHEBI:29950"/>
        <dbReference type="ChEBI" id="CHEBI:57685"/>
        <dbReference type="ChEBI" id="CHEBI:64716"/>
        <dbReference type="ChEBI" id="CHEBI:140658"/>
        <dbReference type="EC" id="2.5.1.145"/>
    </reaction>
</comment>
<evidence type="ECO:0000256" key="3">
    <source>
        <dbReference type="ARBA" id="ARBA00022679"/>
    </source>
</evidence>
<dbReference type="HAMAP" id="MF_01147">
    <property type="entry name" value="Lgt"/>
    <property type="match status" value="1"/>
</dbReference>
<dbReference type="Proteomes" id="UP000004913">
    <property type="component" value="Unassembled WGS sequence"/>
</dbReference>
<feature type="transmembrane region" description="Helical" evidence="7">
    <location>
        <begin position="276"/>
        <end position="296"/>
    </location>
</feature>
<comment type="function">
    <text evidence="7">Catalyzes the transfer of the diacylglyceryl group from phosphatidylglycerol to the sulfhydryl group of the N-terminal cysteine of a prolipoprotein, the first step in the formation of mature lipoproteins.</text>
</comment>
<comment type="subcellular location">
    <subcellularLocation>
        <location evidence="7">Cell membrane</location>
        <topology evidence="7">Multi-pass membrane protein</topology>
    </subcellularLocation>
</comment>
<feature type="transmembrane region" description="Helical" evidence="7">
    <location>
        <begin position="99"/>
        <end position="117"/>
    </location>
</feature>
<dbReference type="eggNOG" id="COG0682">
    <property type="taxonomic scope" value="Bacteria"/>
</dbReference>
<feature type="transmembrane region" description="Helical" evidence="7">
    <location>
        <begin position="316"/>
        <end position="335"/>
    </location>
</feature>
<feature type="transmembrane region" description="Helical" evidence="7">
    <location>
        <begin position="24"/>
        <end position="46"/>
    </location>
</feature>
<evidence type="ECO:0000256" key="7">
    <source>
        <dbReference type="HAMAP-Rule" id="MF_01147"/>
    </source>
</evidence>
<evidence type="ECO:0000256" key="5">
    <source>
        <dbReference type="ARBA" id="ARBA00022989"/>
    </source>
</evidence>
<evidence type="ECO:0000256" key="1">
    <source>
        <dbReference type="ARBA" id="ARBA00007150"/>
    </source>
</evidence>
<dbReference type="GO" id="GO:0005886">
    <property type="term" value="C:plasma membrane"/>
    <property type="evidence" value="ECO:0007669"/>
    <property type="project" value="UniProtKB-SubCell"/>
</dbReference>
<keyword evidence="3 7" id="KW-0808">Transferase</keyword>
<gene>
    <name evidence="7" type="primary">lgt</name>
    <name evidence="8" type="ORF">HMPREF9455_02851</name>
</gene>
<keyword evidence="5 7" id="KW-1133">Transmembrane helix</keyword>
<dbReference type="UniPathway" id="UPA00664"/>
<feature type="transmembrane region" description="Helical" evidence="7">
    <location>
        <begin position="129"/>
        <end position="147"/>
    </location>
</feature>
<feature type="binding site" evidence="7">
    <location>
        <position position="202"/>
    </location>
    <ligand>
        <name>a 1,2-diacyl-sn-glycero-3-phospho-(1'-sn-glycerol)</name>
        <dbReference type="ChEBI" id="CHEBI:64716"/>
    </ligand>
</feature>
<evidence type="ECO:0000313" key="9">
    <source>
        <dbReference type="Proteomes" id="UP000004913"/>
    </source>
</evidence>
<name>F5J0I4_9BACT</name>
<dbReference type="OrthoDB" id="871140at2"/>
<keyword evidence="2 7" id="KW-1003">Cell membrane</keyword>
<dbReference type="STRING" id="742766.HMPREF9455_02851"/>
<accession>F5J0I4</accession>
<evidence type="ECO:0000256" key="6">
    <source>
        <dbReference type="ARBA" id="ARBA00023136"/>
    </source>
</evidence>
<keyword evidence="9" id="KW-1185">Reference proteome</keyword>
<protein>
    <recommendedName>
        <fullName evidence="7">Phosphatidylglycerol--prolipoprotein diacylglyceryl transferase</fullName>
        <ecNumber evidence="7">2.5.1.145</ecNumber>
    </recommendedName>
</protein>
<dbReference type="EMBL" id="ADLV01000034">
    <property type="protein sequence ID" value="EGK00836.1"/>
    <property type="molecule type" value="Genomic_DNA"/>
</dbReference>
<evidence type="ECO:0000256" key="4">
    <source>
        <dbReference type="ARBA" id="ARBA00022692"/>
    </source>
</evidence>
<dbReference type="EC" id="2.5.1.145" evidence="7"/>
<proteinExistence type="inferred from homology"/>
<comment type="similarity">
    <text evidence="1 7">Belongs to the Lgt family.</text>
</comment>
<dbReference type="GO" id="GO:0008961">
    <property type="term" value="F:phosphatidylglycerol-prolipoprotein diacylglyceryl transferase activity"/>
    <property type="evidence" value="ECO:0007669"/>
    <property type="project" value="UniProtKB-UniRule"/>
</dbReference>
<dbReference type="InterPro" id="IPR001640">
    <property type="entry name" value="Lgt"/>
</dbReference>
<evidence type="ECO:0000313" key="8">
    <source>
        <dbReference type="EMBL" id="EGK00836.1"/>
    </source>
</evidence>
<feature type="transmembrane region" description="Helical" evidence="7">
    <location>
        <begin position="190"/>
        <end position="207"/>
    </location>
</feature>
<comment type="pathway">
    <text evidence="7">Protein modification; lipoprotein biosynthesis (diacylglyceryl transfer).</text>
</comment>
<dbReference type="NCBIfam" id="TIGR00544">
    <property type="entry name" value="lgt"/>
    <property type="match status" value="1"/>
</dbReference>
<dbReference type="HOGENOM" id="CLU_013386_1_0_10"/>
<evidence type="ECO:0000256" key="2">
    <source>
        <dbReference type="ARBA" id="ARBA00022475"/>
    </source>
</evidence>
<keyword evidence="4 7" id="KW-0812">Transmembrane</keyword>
<feature type="transmembrane region" description="Helical" evidence="7">
    <location>
        <begin position="249"/>
        <end position="267"/>
    </location>
</feature>
<keyword evidence="8" id="KW-0449">Lipoprotein</keyword>
<comment type="caution">
    <text evidence="8">The sequence shown here is derived from an EMBL/GenBank/DDBJ whole genome shotgun (WGS) entry which is preliminary data.</text>
</comment>
<dbReference type="AlphaFoldDB" id="F5J0I4"/>
<dbReference type="Pfam" id="PF01790">
    <property type="entry name" value="LGT"/>
    <property type="match status" value="2"/>
</dbReference>
<dbReference type="PANTHER" id="PTHR30589">
    <property type="entry name" value="PROLIPOPROTEIN DIACYLGLYCERYL TRANSFERASE"/>
    <property type="match status" value="1"/>
</dbReference>
<feature type="transmembrane region" description="Helical" evidence="7">
    <location>
        <begin position="58"/>
        <end position="79"/>
    </location>
</feature>
<organism evidence="8 9">
    <name type="scientific">Dysgonomonas gadei ATCC BAA-286</name>
    <dbReference type="NCBI Taxonomy" id="742766"/>
    <lineage>
        <taxon>Bacteria</taxon>
        <taxon>Pseudomonadati</taxon>
        <taxon>Bacteroidota</taxon>
        <taxon>Bacteroidia</taxon>
        <taxon>Bacteroidales</taxon>
        <taxon>Dysgonomonadaceae</taxon>
        <taxon>Dysgonomonas</taxon>
    </lineage>
</organism>
<reference evidence="8 9" key="1">
    <citation type="submission" date="2011-04" db="EMBL/GenBank/DDBJ databases">
        <title>The Genome Sequence of Dysgonomonas gadei ATCC BAA-286.</title>
        <authorList>
            <consortium name="The Broad Institute Genome Sequencing Platform"/>
            <person name="Earl A."/>
            <person name="Ward D."/>
            <person name="Feldgarden M."/>
            <person name="Gevers D."/>
            <person name="Pudlo N."/>
            <person name="Martens E."/>
            <person name="Allen-Vercoe E."/>
            <person name="Young S.K."/>
            <person name="Zeng Q."/>
            <person name="Gargeya S."/>
            <person name="Fitzgerald M."/>
            <person name="Haas B."/>
            <person name="Abouelleil A."/>
            <person name="Alvarado L."/>
            <person name="Arachchi H.M."/>
            <person name="Berlin A."/>
            <person name="Brown A."/>
            <person name="Chapman S.B."/>
            <person name="Chen Z."/>
            <person name="Dunbar C."/>
            <person name="Freedman E."/>
            <person name="Gearin G."/>
            <person name="Gellesch M."/>
            <person name="Goldberg J."/>
            <person name="Griggs A."/>
            <person name="Gujja S."/>
            <person name="Heiman D."/>
            <person name="Howarth C."/>
            <person name="Larson L."/>
            <person name="Lui A."/>
            <person name="MacDonald P.J.P."/>
            <person name="Mehta T."/>
            <person name="Montmayeur A."/>
            <person name="Murphy C."/>
            <person name="Neiman D."/>
            <person name="Pearson M."/>
            <person name="Priest M."/>
            <person name="Roberts A."/>
            <person name="Saif S."/>
            <person name="Shea T."/>
            <person name="Shenoy N."/>
            <person name="Sisk P."/>
            <person name="Stolte C."/>
            <person name="Sykes S."/>
            <person name="Yandava C."/>
            <person name="Wortman J."/>
            <person name="Nusbaum C."/>
            <person name="Birren B."/>
        </authorList>
    </citation>
    <scope>NUCLEOTIDE SEQUENCE [LARGE SCALE GENOMIC DNA]</scope>
    <source>
        <strain evidence="8 9">ATCC BAA-286</strain>
    </source>
</reference>
<keyword evidence="6 7" id="KW-0472">Membrane</keyword>